<keyword evidence="5" id="KW-1185">Reference proteome</keyword>
<feature type="domain" description="HTH tetR-type" evidence="3">
    <location>
        <begin position="2"/>
        <end position="62"/>
    </location>
</feature>
<dbReference type="InterPro" id="IPR009057">
    <property type="entry name" value="Homeodomain-like_sf"/>
</dbReference>
<sequence>MNEQAEIILHQALQLAERSDWEHVRLRDLAATMDVPLLTIYQYYPQKDDLVDAWFDQADRAMLACQQLPDFEHSSPQEKLLTAMMHWLNALAPHRNVTRQMLYYKLEPGHVHLQAAALLRISRTVQWLREIADLKADNLKRIEQELYLSALFSTGFIRWLTASEPALTTARSWFNRGLQLGRWRRLWH</sequence>
<dbReference type="PROSITE" id="PS50977">
    <property type="entry name" value="HTH_TETR_2"/>
    <property type="match status" value="1"/>
</dbReference>
<dbReference type="RefSeq" id="WP_305945556.1">
    <property type="nucleotide sequence ID" value="NZ_JAUZVY010000004.1"/>
</dbReference>
<feature type="DNA-binding region" description="H-T-H motif" evidence="2">
    <location>
        <begin position="25"/>
        <end position="44"/>
    </location>
</feature>
<gene>
    <name evidence="4" type="ORF">Q3O59_10595</name>
</gene>
<evidence type="ECO:0000256" key="2">
    <source>
        <dbReference type="PROSITE-ProRule" id="PRU00335"/>
    </source>
</evidence>
<comment type="caution">
    <text evidence="4">The sequence shown here is derived from an EMBL/GenBank/DDBJ whole genome shotgun (WGS) entry which is preliminary data.</text>
</comment>
<evidence type="ECO:0000259" key="3">
    <source>
        <dbReference type="PROSITE" id="PS50977"/>
    </source>
</evidence>
<dbReference type="Proteomes" id="UP001236258">
    <property type="component" value="Unassembled WGS sequence"/>
</dbReference>
<dbReference type="SUPFAM" id="SSF46689">
    <property type="entry name" value="Homeodomain-like"/>
    <property type="match status" value="1"/>
</dbReference>
<keyword evidence="1 2" id="KW-0238">DNA-binding</keyword>
<evidence type="ECO:0000256" key="1">
    <source>
        <dbReference type="ARBA" id="ARBA00023125"/>
    </source>
</evidence>
<dbReference type="InterPro" id="IPR001647">
    <property type="entry name" value="HTH_TetR"/>
</dbReference>
<dbReference type="Gene3D" id="1.10.357.10">
    <property type="entry name" value="Tetracycline Repressor, domain 2"/>
    <property type="match status" value="1"/>
</dbReference>
<name>A0ABT9GR68_9GAMM</name>
<evidence type="ECO:0000313" key="5">
    <source>
        <dbReference type="Proteomes" id="UP001236258"/>
    </source>
</evidence>
<dbReference type="EMBL" id="JAUZVY010000004">
    <property type="protein sequence ID" value="MDP4529472.1"/>
    <property type="molecule type" value="Genomic_DNA"/>
</dbReference>
<protein>
    <submittedName>
        <fullName evidence="4">TetR/AcrR family transcriptional regulator</fullName>
    </submittedName>
</protein>
<accession>A0ABT9GR68</accession>
<evidence type="ECO:0000313" key="4">
    <source>
        <dbReference type="EMBL" id="MDP4529472.1"/>
    </source>
</evidence>
<proteinExistence type="predicted"/>
<organism evidence="4 5">
    <name type="scientific">Alkalimonas delamerensis</name>
    <dbReference type="NCBI Taxonomy" id="265981"/>
    <lineage>
        <taxon>Bacteria</taxon>
        <taxon>Pseudomonadati</taxon>
        <taxon>Pseudomonadota</taxon>
        <taxon>Gammaproteobacteria</taxon>
        <taxon>Alkalimonas</taxon>
    </lineage>
</organism>
<reference evidence="4 5" key="1">
    <citation type="submission" date="2023-08" db="EMBL/GenBank/DDBJ databases">
        <authorList>
            <person name="Joshi A."/>
            <person name="Thite S."/>
        </authorList>
    </citation>
    <scope>NUCLEOTIDE SEQUENCE [LARGE SCALE GENOMIC DNA]</scope>
    <source>
        <strain evidence="4 5">1E1</strain>
    </source>
</reference>